<keyword evidence="5" id="KW-0238">DNA-binding</keyword>
<name>A0AA41R2Y4_9BACT</name>
<gene>
    <name evidence="9" type="ORF">MRX98_04130</name>
</gene>
<evidence type="ECO:0000256" key="1">
    <source>
        <dbReference type="ARBA" id="ARBA00007957"/>
    </source>
</evidence>
<evidence type="ECO:0000256" key="3">
    <source>
        <dbReference type="ARBA" id="ARBA00022833"/>
    </source>
</evidence>
<dbReference type="InterPro" id="IPR036390">
    <property type="entry name" value="WH_DNA-bd_sf"/>
</dbReference>
<dbReference type="InterPro" id="IPR043135">
    <property type="entry name" value="Fur_C"/>
</dbReference>
<dbReference type="EMBL" id="JALJRB010000003">
    <property type="protein sequence ID" value="MCJ8499751.1"/>
    <property type="molecule type" value="Genomic_DNA"/>
</dbReference>
<keyword evidence="8" id="KW-0408">Iron</keyword>
<dbReference type="PANTHER" id="PTHR33202">
    <property type="entry name" value="ZINC UPTAKE REGULATION PROTEIN"/>
    <property type="match status" value="1"/>
</dbReference>
<protein>
    <submittedName>
        <fullName evidence="9">Transcriptional repressor</fullName>
    </submittedName>
</protein>
<dbReference type="Pfam" id="PF01475">
    <property type="entry name" value="FUR"/>
    <property type="match status" value="1"/>
</dbReference>
<dbReference type="CDD" id="cd07153">
    <property type="entry name" value="Fur_like"/>
    <property type="match status" value="1"/>
</dbReference>
<evidence type="ECO:0000256" key="6">
    <source>
        <dbReference type="ARBA" id="ARBA00023163"/>
    </source>
</evidence>
<dbReference type="GO" id="GO:0000976">
    <property type="term" value="F:transcription cis-regulatory region binding"/>
    <property type="evidence" value="ECO:0007669"/>
    <property type="project" value="TreeGrafter"/>
</dbReference>
<feature type="binding site" evidence="7">
    <location>
        <position position="104"/>
    </location>
    <ligand>
        <name>Zn(2+)</name>
        <dbReference type="ChEBI" id="CHEBI:29105"/>
    </ligand>
</feature>
<evidence type="ECO:0000256" key="4">
    <source>
        <dbReference type="ARBA" id="ARBA00023015"/>
    </source>
</evidence>
<evidence type="ECO:0000313" key="10">
    <source>
        <dbReference type="Proteomes" id="UP001165427"/>
    </source>
</evidence>
<evidence type="ECO:0000256" key="7">
    <source>
        <dbReference type="PIRSR" id="PIRSR602481-1"/>
    </source>
</evidence>
<feature type="binding site" evidence="7">
    <location>
        <position position="141"/>
    </location>
    <ligand>
        <name>Zn(2+)</name>
        <dbReference type="ChEBI" id="CHEBI:29105"/>
    </ligand>
</feature>
<evidence type="ECO:0000313" key="9">
    <source>
        <dbReference type="EMBL" id="MCJ8499751.1"/>
    </source>
</evidence>
<evidence type="ECO:0000256" key="8">
    <source>
        <dbReference type="PIRSR" id="PIRSR602481-2"/>
    </source>
</evidence>
<feature type="binding site" evidence="8">
    <location>
        <position position="133"/>
    </location>
    <ligand>
        <name>Fe cation</name>
        <dbReference type="ChEBI" id="CHEBI:24875"/>
    </ligand>
</feature>
<dbReference type="PANTHER" id="PTHR33202:SF7">
    <property type="entry name" value="FERRIC UPTAKE REGULATION PROTEIN"/>
    <property type="match status" value="1"/>
</dbReference>
<accession>A0AA41R2Y4</accession>
<dbReference type="GO" id="GO:1900376">
    <property type="term" value="P:regulation of secondary metabolite biosynthetic process"/>
    <property type="evidence" value="ECO:0007669"/>
    <property type="project" value="TreeGrafter"/>
</dbReference>
<dbReference type="AlphaFoldDB" id="A0AA41R2Y4"/>
<keyword evidence="3 7" id="KW-0862">Zinc</keyword>
<feature type="binding site" evidence="7">
    <location>
        <position position="144"/>
    </location>
    <ligand>
        <name>Zn(2+)</name>
        <dbReference type="ChEBI" id="CHEBI:29105"/>
    </ligand>
</feature>
<evidence type="ECO:0000256" key="5">
    <source>
        <dbReference type="ARBA" id="ARBA00023125"/>
    </source>
</evidence>
<sequence length="150" mass="16922">MNVHSNSPRVEDILQRLRRAGHRITPQRLAILRAFADSHSHPSVDMVYAAVKPNFPTTSLATVYKTVVLLKELGEVMEIGFGEGGNRYDVRVPTPHPHLVCTRCRRILDAELDALDHLTETLAQSTGFRILSHRVDFYGICPECRRKAAH</sequence>
<dbReference type="InterPro" id="IPR002481">
    <property type="entry name" value="FUR"/>
</dbReference>
<keyword evidence="6" id="KW-0804">Transcription</keyword>
<comment type="cofactor">
    <cofactor evidence="7">
        <name>Zn(2+)</name>
        <dbReference type="ChEBI" id="CHEBI:29105"/>
    </cofactor>
    <text evidence="7">Binds 1 zinc ion per subunit.</text>
</comment>
<dbReference type="Gene3D" id="3.30.1490.190">
    <property type="match status" value="1"/>
</dbReference>
<dbReference type="GO" id="GO:0008270">
    <property type="term" value="F:zinc ion binding"/>
    <property type="evidence" value="ECO:0007669"/>
    <property type="project" value="TreeGrafter"/>
</dbReference>
<proteinExistence type="inferred from homology"/>
<dbReference type="Proteomes" id="UP001165427">
    <property type="component" value="Unassembled WGS sequence"/>
</dbReference>
<dbReference type="GO" id="GO:0003700">
    <property type="term" value="F:DNA-binding transcription factor activity"/>
    <property type="evidence" value="ECO:0007669"/>
    <property type="project" value="InterPro"/>
</dbReference>
<keyword evidence="10" id="KW-1185">Reference proteome</keyword>
<comment type="similarity">
    <text evidence="1">Belongs to the Fur family.</text>
</comment>
<reference evidence="9" key="1">
    <citation type="submission" date="2022-04" db="EMBL/GenBank/DDBJ databases">
        <title>Desulfatitalea alkaliphila sp. nov., a novel anaerobic sulfate-reducing bacterium isolated from terrestrial mud volcano, Taman Peninsula, Russia.</title>
        <authorList>
            <person name="Khomyakova M.A."/>
            <person name="Merkel A.Y."/>
            <person name="Slobodkin A.I."/>
        </authorList>
    </citation>
    <scope>NUCLEOTIDE SEQUENCE</scope>
    <source>
        <strain evidence="9">M08but</strain>
    </source>
</reference>
<evidence type="ECO:0000256" key="2">
    <source>
        <dbReference type="ARBA" id="ARBA00022491"/>
    </source>
</evidence>
<dbReference type="InterPro" id="IPR036388">
    <property type="entry name" value="WH-like_DNA-bd_sf"/>
</dbReference>
<comment type="caution">
    <text evidence="9">The sequence shown here is derived from an EMBL/GenBank/DDBJ whole genome shotgun (WGS) entry which is preliminary data.</text>
</comment>
<dbReference type="Gene3D" id="1.10.10.10">
    <property type="entry name" value="Winged helix-like DNA-binding domain superfamily/Winged helix DNA-binding domain"/>
    <property type="match status" value="1"/>
</dbReference>
<keyword evidence="4" id="KW-0805">Transcription regulation</keyword>
<keyword evidence="2" id="KW-0678">Repressor</keyword>
<keyword evidence="7" id="KW-0479">Metal-binding</keyword>
<feature type="binding site" evidence="7">
    <location>
        <position position="101"/>
    </location>
    <ligand>
        <name>Zn(2+)</name>
        <dbReference type="ChEBI" id="CHEBI:29105"/>
    </ligand>
</feature>
<organism evidence="9 10">
    <name type="scientific">Desulfatitalea alkaliphila</name>
    <dbReference type="NCBI Taxonomy" id="2929485"/>
    <lineage>
        <taxon>Bacteria</taxon>
        <taxon>Pseudomonadati</taxon>
        <taxon>Thermodesulfobacteriota</taxon>
        <taxon>Desulfobacteria</taxon>
        <taxon>Desulfobacterales</taxon>
        <taxon>Desulfosarcinaceae</taxon>
        <taxon>Desulfatitalea</taxon>
    </lineage>
</organism>
<comment type="cofactor">
    <cofactor evidence="8">
        <name>Mn(2+)</name>
        <dbReference type="ChEBI" id="CHEBI:29035"/>
    </cofactor>
    <cofactor evidence="8">
        <name>Fe(2+)</name>
        <dbReference type="ChEBI" id="CHEBI:29033"/>
    </cofactor>
    <text evidence="8">Binds 1 Mn(2+) or Fe(2+) ion per subunit.</text>
</comment>
<dbReference type="GO" id="GO:0045892">
    <property type="term" value="P:negative regulation of DNA-templated transcription"/>
    <property type="evidence" value="ECO:0007669"/>
    <property type="project" value="TreeGrafter"/>
</dbReference>
<dbReference type="RefSeq" id="WP_246903237.1">
    <property type="nucleotide sequence ID" value="NZ_JALJRB010000003.1"/>
</dbReference>
<dbReference type="SUPFAM" id="SSF46785">
    <property type="entry name" value="Winged helix' DNA-binding domain"/>
    <property type="match status" value="1"/>
</dbReference>